<dbReference type="EMBL" id="CP045898">
    <property type="protein sequence ID" value="QQP40434.1"/>
    <property type="molecule type" value="Genomic_DNA"/>
</dbReference>
<gene>
    <name evidence="1" type="ORF">FKW44_014466</name>
</gene>
<organism evidence="1 2">
    <name type="scientific">Caligus rogercresseyi</name>
    <name type="common">Sea louse</name>
    <dbReference type="NCBI Taxonomy" id="217165"/>
    <lineage>
        <taxon>Eukaryota</taxon>
        <taxon>Metazoa</taxon>
        <taxon>Ecdysozoa</taxon>
        <taxon>Arthropoda</taxon>
        <taxon>Crustacea</taxon>
        <taxon>Multicrustacea</taxon>
        <taxon>Hexanauplia</taxon>
        <taxon>Copepoda</taxon>
        <taxon>Siphonostomatoida</taxon>
        <taxon>Caligidae</taxon>
        <taxon>Caligus</taxon>
    </lineage>
</organism>
<keyword evidence="2" id="KW-1185">Reference proteome</keyword>
<dbReference type="AlphaFoldDB" id="A0A7T8JZR8"/>
<dbReference type="OrthoDB" id="8367778at2759"/>
<accession>A0A7T8JZR8</accession>
<sequence length="482" mass="54122">LTDTHVFYMATYSELYRILKDQNLSDTCKFGSVLASLYPYTIGYLQSKGLVLSWADTKGLDTAALNANKAAFKNKFALISCYLFTYAYSEFETYISQVWRRYAAMCHSASMEPVQESEVKNLLQACKISLNYRSGIISEAFGIVLLGTQLDKRMYASVADLPEYKDLTAECPHTEGARLIRDQAKLIFTKFQQASFGFGLSILEPLESVKEQLSSVFQKEVSKLRELATAYGGADYAGLREFLPTSLEVKSYPMVIYCGLLYHGRTIVDPDKKKKWDKYNVTSVGEHVPSDRARTECKSIAERLPLPTAEYIAESVKYLQAPVIDSQIKEAKILPEEVFALCFMKKIEGSWADDYFNKVYGDDLKAALKEALSRSVEIRGLEGLRDANVALAVSAQMRVLEAEWRKARDEFDADSAKKSVSSVVKTHQLYTSSRGSPGLFSRKLRGSWSFSNRDLPIDIQGLTLTRDCSASEPSISIIYINK</sequence>
<evidence type="ECO:0000313" key="2">
    <source>
        <dbReference type="Proteomes" id="UP000595437"/>
    </source>
</evidence>
<reference evidence="2" key="1">
    <citation type="submission" date="2021-01" db="EMBL/GenBank/DDBJ databases">
        <title>Caligus Genome Assembly.</title>
        <authorList>
            <person name="Gallardo-Escarate C."/>
        </authorList>
    </citation>
    <scope>NUCLEOTIDE SEQUENCE [LARGE SCALE GENOMIC DNA]</scope>
</reference>
<protein>
    <submittedName>
        <fullName evidence="1">Uncharacterized protein</fullName>
    </submittedName>
</protein>
<feature type="non-terminal residue" evidence="1">
    <location>
        <position position="1"/>
    </location>
</feature>
<name>A0A7T8JZR8_CALRO</name>
<evidence type="ECO:0000313" key="1">
    <source>
        <dbReference type="EMBL" id="QQP40434.1"/>
    </source>
</evidence>
<dbReference type="Proteomes" id="UP000595437">
    <property type="component" value="Chromosome 9"/>
</dbReference>
<proteinExistence type="predicted"/>